<dbReference type="AlphaFoldDB" id="A0A4P8IDD6"/>
<organism evidence="1 2">
    <name type="scientific">Anaerostipes rhamnosivorans</name>
    <dbReference type="NCBI Taxonomy" id="1229621"/>
    <lineage>
        <taxon>Bacteria</taxon>
        <taxon>Bacillati</taxon>
        <taxon>Bacillota</taxon>
        <taxon>Clostridia</taxon>
        <taxon>Lachnospirales</taxon>
        <taxon>Lachnospiraceae</taxon>
        <taxon>Anaerostipes</taxon>
    </lineage>
</organism>
<accession>A0A4P8IDD6</accession>
<dbReference type="KEGG" id="arf:AR1Y2_1952"/>
<protein>
    <submittedName>
        <fullName evidence="1">Uncharacterized protein</fullName>
    </submittedName>
</protein>
<dbReference type="EMBL" id="CP040058">
    <property type="protein sequence ID" value="QCP35406.1"/>
    <property type="molecule type" value="Genomic_DNA"/>
</dbReference>
<dbReference type="OrthoDB" id="1909237at2"/>
<keyword evidence="2" id="KW-1185">Reference proteome</keyword>
<evidence type="ECO:0000313" key="1">
    <source>
        <dbReference type="EMBL" id="QCP35406.1"/>
    </source>
</evidence>
<proteinExistence type="predicted"/>
<dbReference type="RefSeq" id="WP_137328790.1">
    <property type="nucleotide sequence ID" value="NZ_CP040058.1"/>
</dbReference>
<dbReference type="Proteomes" id="UP000298653">
    <property type="component" value="Chromosome"/>
</dbReference>
<reference evidence="1 2" key="1">
    <citation type="submission" date="2019-05" db="EMBL/GenBank/DDBJ databases">
        <title>Complete genome sequencing of Anaerostipes rhamnosivorans.</title>
        <authorList>
            <person name="Bui T.P.N."/>
            <person name="de Vos W.M."/>
        </authorList>
    </citation>
    <scope>NUCLEOTIDE SEQUENCE [LARGE SCALE GENOMIC DNA]</scope>
    <source>
        <strain evidence="1 2">1y2</strain>
    </source>
</reference>
<sequence>MEKDYFKDRTKESTSYNAIHIGSNVFICTKDKQRTAKTIDDLHLVKVTAHLTKQAIHPRGQKVKGVDTSTGKTLVGRVVYLTENGNRIITKNGNLTVSEWYDVHKNDL</sequence>
<evidence type="ECO:0000313" key="2">
    <source>
        <dbReference type="Proteomes" id="UP000298653"/>
    </source>
</evidence>
<gene>
    <name evidence="1" type="ORF">AR1Y2_1952</name>
</gene>
<name>A0A4P8IDD6_9FIRM</name>